<feature type="transmembrane region" description="Helical" evidence="1">
    <location>
        <begin position="172"/>
        <end position="193"/>
    </location>
</feature>
<gene>
    <name evidence="3" type="ORF">NE398_08770</name>
</gene>
<dbReference type="PIRSF" id="PIRSF026631">
    <property type="entry name" value="UCP026631"/>
    <property type="match status" value="1"/>
</dbReference>
<accession>A0A9X3XNM4</accession>
<feature type="domain" description="YdbS-like PH" evidence="2">
    <location>
        <begin position="257"/>
        <end position="327"/>
    </location>
</feature>
<feature type="domain" description="YdbS-like PH" evidence="2">
    <location>
        <begin position="60"/>
        <end position="140"/>
    </location>
</feature>
<dbReference type="PANTHER" id="PTHR34473:SF2">
    <property type="entry name" value="UPF0699 TRANSMEMBRANE PROTEIN YDBT"/>
    <property type="match status" value="1"/>
</dbReference>
<feature type="transmembrane region" description="Helical" evidence="1">
    <location>
        <begin position="12"/>
        <end position="35"/>
    </location>
</feature>
<keyword evidence="1" id="KW-0812">Transmembrane</keyword>
<feature type="transmembrane region" description="Helical" evidence="1">
    <location>
        <begin position="41"/>
        <end position="58"/>
    </location>
</feature>
<name>A0A9X3XNM4_9CLOT</name>
<keyword evidence="4" id="KW-1185">Reference proteome</keyword>
<proteinExistence type="predicted"/>
<sequence length="488" mass="56800">MIKLNEYKKNHICFIFEEVVKSIKGLFVFIVLCFANLDEGGIYGVLILILLCVINSILKWTMIEFYINNNELIYKSGIINKKKLEIPFNKINTIDINKNIIDRMFNICTLKVDTGAVKEVGQEIKIKINKEEAYKIRNFINGINIKSVYEDLEKIESPTNKAFSKTISFKEIFLYSISKSKILWAVGGIFFIGDFLKNLEETFKFSITNNIVENVEIERLFSIGLVKSIGMVILLFMFIYIFISIIFMIFEMIRLYNFTLTNDKNDIKIKYGLLTVKEYSIPRNKIYAIRYKQNLLQQLFKIFQIEVVTVGYGDEQNEQAILYPVANREFINSTLNLILPTFEFDGEINKPTKDVLSRFIIKRTIILIIFVIIPLFFVIPKSYLIIKLILFFILILLNIFLGFLNYKNTSLGISKELLVASSGGIEKVTTLIKQEYLQSVEIRENPFQRKKSVCDYKLDIYSNKIGDIVFIKNMKKILLNTIEENLIL</sequence>
<dbReference type="Proteomes" id="UP001141183">
    <property type="component" value="Unassembled WGS sequence"/>
</dbReference>
<protein>
    <submittedName>
        <fullName evidence="3">PH domain-containing protein</fullName>
    </submittedName>
</protein>
<dbReference type="Pfam" id="PF03703">
    <property type="entry name" value="bPH_2"/>
    <property type="match status" value="2"/>
</dbReference>
<feature type="transmembrane region" description="Helical" evidence="1">
    <location>
        <begin position="360"/>
        <end position="379"/>
    </location>
</feature>
<organism evidence="3 4">
    <name type="scientific">Clostridium tertium</name>
    <dbReference type="NCBI Taxonomy" id="1559"/>
    <lineage>
        <taxon>Bacteria</taxon>
        <taxon>Bacillati</taxon>
        <taxon>Bacillota</taxon>
        <taxon>Clostridia</taxon>
        <taxon>Eubacteriales</taxon>
        <taxon>Clostridiaceae</taxon>
        <taxon>Clostridium</taxon>
    </lineage>
</organism>
<dbReference type="InterPro" id="IPR014529">
    <property type="entry name" value="UCP026631"/>
</dbReference>
<keyword evidence="1" id="KW-1133">Transmembrane helix</keyword>
<keyword evidence="1" id="KW-0472">Membrane</keyword>
<evidence type="ECO:0000313" key="4">
    <source>
        <dbReference type="Proteomes" id="UP001141183"/>
    </source>
</evidence>
<dbReference type="RefSeq" id="WP_111930809.1">
    <property type="nucleotide sequence ID" value="NZ_JAMRYU010000008.1"/>
</dbReference>
<reference evidence="3" key="1">
    <citation type="submission" date="2022-05" db="EMBL/GenBank/DDBJ databases">
        <title>Draft genome sequence of Clostridium tertium strain CP3 isolated from Peru.</title>
        <authorList>
            <person name="Hurtado R."/>
            <person name="Lima L."/>
            <person name="Sousa T."/>
            <person name="Jaiswal A.K."/>
            <person name="Tiwari S."/>
            <person name="Maturrano L."/>
            <person name="Brenig B."/>
            <person name="Azevedo V."/>
        </authorList>
    </citation>
    <scope>NUCLEOTIDE SEQUENCE</scope>
    <source>
        <strain evidence="3">CP3</strain>
    </source>
</reference>
<evidence type="ECO:0000256" key="1">
    <source>
        <dbReference type="SAM" id="Phobius"/>
    </source>
</evidence>
<evidence type="ECO:0000313" key="3">
    <source>
        <dbReference type="EMBL" id="MDC4240257.1"/>
    </source>
</evidence>
<evidence type="ECO:0000259" key="2">
    <source>
        <dbReference type="Pfam" id="PF03703"/>
    </source>
</evidence>
<feature type="transmembrane region" description="Helical" evidence="1">
    <location>
        <begin position="385"/>
        <end position="406"/>
    </location>
</feature>
<feature type="transmembrane region" description="Helical" evidence="1">
    <location>
        <begin position="229"/>
        <end position="250"/>
    </location>
</feature>
<dbReference type="EMBL" id="JAMRYU010000008">
    <property type="protein sequence ID" value="MDC4240257.1"/>
    <property type="molecule type" value="Genomic_DNA"/>
</dbReference>
<dbReference type="AlphaFoldDB" id="A0A9X3XNM4"/>
<dbReference type="InterPro" id="IPR005182">
    <property type="entry name" value="YdbS-like_PH"/>
</dbReference>
<comment type="caution">
    <text evidence="3">The sequence shown here is derived from an EMBL/GenBank/DDBJ whole genome shotgun (WGS) entry which is preliminary data.</text>
</comment>
<dbReference type="PANTHER" id="PTHR34473">
    <property type="entry name" value="UPF0699 TRANSMEMBRANE PROTEIN YDBS"/>
    <property type="match status" value="1"/>
</dbReference>